<evidence type="ECO:0000313" key="1">
    <source>
        <dbReference type="EMBL" id="RRA94895.1"/>
    </source>
</evidence>
<keyword evidence="2" id="KW-1185">Reference proteome</keyword>
<dbReference type="EMBL" id="RQTJ01000013">
    <property type="protein sequence ID" value="RRA94895.1"/>
    <property type="molecule type" value="Genomic_DNA"/>
</dbReference>
<accession>A0A3P1B1R5</accession>
<protein>
    <submittedName>
        <fullName evidence="1">Uncharacterized protein</fullName>
    </submittedName>
</protein>
<comment type="caution">
    <text evidence="1">The sequence shown here is derived from an EMBL/GenBank/DDBJ whole genome shotgun (WGS) entry which is preliminary data.</text>
</comment>
<sequence>MNTQTLNKKIELIQWLSTLEDHSIIEKLLKFKKEETKDWWDSISEGEKESIEKGISDADNNKLEPHSNVRKIYEKWL</sequence>
<dbReference type="Proteomes" id="UP000268372">
    <property type="component" value="Unassembled WGS sequence"/>
</dbReference>
<dbReference type="RefSeq" id="WP_124899319.1">
    <property type="nucleotide sequence ID" value="NZ_RQTJ01000013.1"/>
</dbReference>
<name>A0A3P1B1R5_9FLAO</name>
<gene>
    <name evidence="1" type="ORF">EG242_07740</name>
</gene>
<evidence type="ECO:0000313" key="2">
    <source>
        <dbReference type="Proteomes" id="UP000268372"/>
    </source>
</evidence>
<proteinExistence type="predicted"/>
<dbReference type="AlphaFoldDB" id="A0A3P1B1R5"/>
<reference evidence="1 2" key="1">
    <citation type="submission" date="2018-11" db="EMBL/GenBank/DDBJ databases">
        <title>Flavobacterium sp. nov., YIM 102796 draft genome.</title>
        <authorList>
            <person name="Li G."/>
            <person name="Jiang Y."/>
        </authorList>
    </citation>
    <scope>NUCLEOTIDE SEQUENCE [LARGE SCALE GENOMIC DNA]</scope>
    <source>
        <strain evidence="1 2">YIM 102796</strain>
    </source>
</reference>
<organism evidence="1 2">
    <name type="scientific">Paenimyroides viscosum</name>
    <dbReference type="NCBI Taxonomy" id="2488729"/>
    <lineage>
        <taxon>Bacteria</taxon>
        <taxon>Pseudomonadati</taxon>
        <taxon>Bacteroidota</taxon>
        <taxon>Flavobacteriia</taxon>
        <taxon>Flavobacteriales</taxon>
        <taxon>Flavobacteriaceae</taxon>
        <taxon>Paenimyroides</taxon>
    </lineage>
</organism>